<evidence type="ECO:0000313" key="2">
    <source>
        <dbReference type="EMBL" id="NNH65779.1"/>
    </source>
</evidence>
<dbReference type="RefSeq" id="WP_162118195.1">
    <property type="nucleotide sequence ID" value="NZ_JAAEAB010000022.1"/>
</dbReference>
<sequence>MKEVQLELLLGKQVYDLDGKPVGRVEEVRAEARGENFYVIEYHLGAYGLFERLSALAIGRAVLTALGAAGPGSKILVPWDQLDISDPEHLQVTCRKAALQTLG</sequence>
<comment type="caution">
    <text evidence="2">The sequence shown here is derived from an EMBL/GenBank/DDBJ whole genome shotgun (WGS) entry which is preliminary data.</text>
</comment>
<name>A0A7Y2W6Z9_9HYPH</name>
<dbReference type="InterPro" id="IPR027275">
    <property type="entry name" value="PRC-brl_dom"/>
</dbReference>
<dbReference type="AlphaFoldDB" id="A0A7Y2W6Z9"/>
<evidence type="ECO:0000259" key="1">
    <source>
        <dbReference type="Pfam" id="PF05239"/>
    </source>
</evidence>
<accession>A0A7Y2W6Z9</accession>
<organism evidence="2 3">
    <name type="scientific">Rhizobium laguerreae</name>
    <dbReference type="NCBI Taxonomy" id="1076926"/>
    <lineage>
        <taxon>Bacteria</taxon>
        <taxon>Pseudomonadati</taxon>
        <taxon>Pseudomonadota</taxon>
        <taxon>Alphaproteobacteria</taxon>
        <taxon>Hyphomicrobiales</taxon>
        <taxon>Rhizobiaceae</taxon>
        <taxon>Rhizobium/Agrobacterium group</taxon>
        <taxon>Rhizobium</taxon>
    </lineage>
</organism>
<dbReference type="OrthoDB" id="8094717at2"/>
<dbReference type="Proteomes" id="UP000530654">
    <property type="component" value="Unassembled WGS sequence"/>
</dbReference>
<proteinExistence type="predicted"/>
<dbReference type="SUPFAM" id="SSF50346">
    <property type="entry name" value="PRC-barrel domain"/>
    <property type="match status" value="1"/>
</dbReference>
<feature type="domain" description="PRC-barrel" evidence="1">
    <location>
        <begin position="1"/>
        <end position="81"/>
    </location>
</feature>
<dbReference type="Pfam" id="PF05239">
    <property type="entry name" value="PRC"/>
    <property type="match status" value="1"/>
</dbReference>
<evidence type="ECO:0000313" key="3">
    <source>
        <dbReference type="Proteomes" id="UP000530654"/>
    </source>
</evidence>
<dbReference type="EMBL" id="JABEQY010000019">
    <property type="protein sequence ID" value="NNH65779.1"/>
    <property type="molecule type" value="Genomic_DNA"/>
</dbReference>
<protein>
    <submittedName>
        <fullName evidence="2">PRC-barrel domain containing protein</fullName>
    </submittedName>
</protein>
<dbReference type="InterPro" id="IPR011033">
    <property type="entry name" value="PRC_barrel-like_sf"/>
</dbReference>
<reference evidence="2 3" key="1">
    <citation type="submission" date="2020-04" db="EMBL/GenBank/DDBJ databases">
        <title>Rhizobium bacterial biofertilizers improve the content of phenolic compounds of Lactuca sativa L. under non-saline and saline-stress conditions.</title>
        <authorList>
            <person name="Ayuso-Calles M."/>
            <person name="Garcia-Estevez I."/>
            <person name="Jimenez-Gomez A."/>
            <person name="Flores-Felix J.D."/>
            <person name="Escribano-Bailon M."/>
            <person name="Rivas R."/>
        </authorList>
    </citation>
    <scope>NUCLEOTIDE SEQUENCE [LARGE SCALE GENOMIC DNA]</scope>
    <source>
        <strain evidence="2 3">GPTR02</strain>
    </source>
</reference>
<gene>
    <name evidence="2" type="ORF">HLI17_21220</name>
</gene>